<keyword evidence="1" id="KW-0732">Signal</keyword>
<dbReference type="KEGG" id="cbp:EB354_11745"/>
<dbReference type="PROSITE" id="PS51257">
    <property type="entry name" value="PROKAR_LIPOPROTEIN"/>
    <property type="match status" value="1"/>
</dbReference>
<dbReference type="Proteomes" id="UP000190669">
    <property type="component" value="Unassembled WGS sequence"/>
</dbReference>
<organism evidence="3 5">
    <name type="scientific">Chryseobacterium balustinum</name>
    <dbReference type="NCBI Taxonomy" id="246"/>
    <lineage>
        <taxon>Bacteria</taxon>
        <taxon>Pseudomonadati</taxon>
        <taxon>Bacteroidota</taxon>
        <taxon>Flavobacteriia</taxon>
        <taxon>Flavobacteriales</taxon>
        <taxon>Weeksellaceae</taxon>
        <taxon>Chryseobacterium group</taxon>
        <taxon>Chryseobacterium</taxon>
    </lineage>
</organism>
<reference evidence="3 5" key="2">
    <citation type="submission" date="2018-06" db="EMBL/GenBank/DDBJ databases">
        <authorList>
            <consortium name="Pathogen Informatics"/>
            <person name="Doyle S."/>
        </authorList>
    </citation>
    <scope>NUCLEOTIDE SEQUENCE [LARGE SCALE GENOMIC DNA]</scope>
    <source>
        <strain evidence="3 5">NCTC11212</strain>
    </source>
</reference>
<sequence length="217" mass="25253">MKRIILFLTASILLASCATKLTNNKKERLKEHLVKMVEIDQIAANIPQGKYKSFTRGQWDNFQDSVFTSNKKRVESMYRKYGFLGFDKVGKDGSNHFWLLVQHCDKYPKFQKEVLSSMEKEVKNANANPNNYALLYDRVQVNTGLKQLFGTQVTYEVETTGRAIPKIGLLDSANVDKLRKEYDLEPLKDYLNTMTTMHYEMNKEQYEKKGILKPNLY</sequence>
<dbReference type="Proteomes" id="UP000251937">
    <property type="component" value="Unassembled WGS sequence"/>
</dbReference>
<evidence type="ECO:0000313" key="2">
    <source>
        <dbReference type="EMBL" id="SKB96029.1"/>
    </source>
</evidence>
<evidence type="ECO:0000313" key="5">
    <source>
        <dbReference type="Proteomes" id="UP000251937"/>
    </source>
</evidence>
<accession>A0AAX2IM49</accession>
<evidence type="ECO:0000313" key="4">
    <source>
        <dbReference type="Proteomes" id="UP000190669"/>
    </source>
</evidence>
<name>A0AAX2IM49_9FLAO</name>
<gene>
    <name evidence="3" type="ORF">NCTC11212_02463</name>
    <name evidence="2" type="ORF">SAMN05421800_116106</name>
</gene>
<feature type="signal peptide" evidence="1">
    <location>
        <begin position="1"/>
        <end position="20"/>
    </location>
</feature>
<dbReference type="Pfam" id="PF20329">
    <property type="entry name" value="DUF6624"/>
    <property type="match status" value="1"/>
</dbReference>
<dbReference type="EMBL" id="UAVR01000011">
    <property type="protein sequence ID" value="SQA90251.1"/>
    <property type="molecule type" value="Genomic_DNA"/>
</dbReference>
<proteinExistence type="predicted"/>
<dbReference type="InterPro" id="IPR046732">
    <property type="entry name" value="DUF6624"/>
</dbReference>
<protein>
    <recommendedName>
        <fullName evidence="6">Lipoprotein</fullName>
    </recommendedName>
</protein>
<comment type="caution">
    <text evidence="3">The sequence shown here is derived from an EMBL/GenBank/DDBJ whole genome shotgun (WGS) entry which is preliminary data.</text>
</comment>
<keyword evidence="4" id="KW-1185">Reference proteome</keyword>
<dbReference type="RefSeq" id="WP_079466223.1">
    <property type="nucleotide sequence ID" value="NZ_CP033934.1"/>
</dbReference>
<evidence type="ECO:0000313" key="3">
    <source>
        <dbReference type="EMBL" id="SQA90251.1"/>
    </source>
</evidence>
<evidence type="ECO:0008006" key="6">
    <source>
        <dbReference type="Google" id="ProtNLM"/>
    </source>
</evidence>
<reference evidence="2 4" key="1">
    <citation type="submission" date="2017-02" db="EMBL/GenBank/DDBJ databases">
        <authorList>
            <person name="Varghese N."/>
            <person name="Submissions S."/>
        </authorList>
    </citation>
    <scope>NUCLEOTIDE SEQUENCE [LARGE SCALE GENOMIC DNA]</scope>
    <source>
        <strain evidence="2 4">DSM 16775</strain>
    </source>
</reference>
<evidence type="ECO:0000256" key="1">
    <source>
        <dbReference type="SAM" id="SignalP"/>
    </source>
</evidence>
<dbReference type="EMBL" id="FUZE01000016">
    <property type="protein sequence ID" value="SKB96029.1"/>
    <property type="molecule type" value="Genomic_DNA"/>
</dbReference>
<dbReference type="AlphaFoldDB" id="A0AAX2IM49"/>
<feature type="chain" id="PRO_5043993512" description="Lipoprotein" evidence="1">
    <location>
        <begin position="21"/>
        <end position="217"/>
    </location>
</feature>